<dbReference type="Proteomes" id="UP000280298">
    <property type="component" value="Chromosome"/>
</dbReference>
<keyword evidence="1" id="KW-0472">Membrane</keyword>
<sequence length="685" mass="74271">MEHGGIRHRRLWLAVLTTCWVLVLGTIVWAASVLAEGGLKPQDTAGLIGLVVGAMSLVAAVAALRRRAGQEADPEAAAARLRHRVRVAEGRQWRQLLGGDRAFIDLRYDVPHSSSRSASPPPGFAGRMSRATDDFLVLSDRRLVITGAPGAGKAVLALALLLGLTERNGTDLPVPVRLSLSGWDPQVDFEEWLVERLVQDYDREPRVARDLVEQRRVLPILDGLDEMDETVEAGTGPDPADATRVETSRARAAVERIDEYQDGARGLPLVVTCRTAWYERLESVGSGIPDALRIEIRPVAADQARAYLAHRMPQAQDRWSGVLRILGEATGSGQFLARAMSTPWRLTLAVTAYGERGDPGELLRHDSPAALDEDLLRRYIPAATRLHPPRRGSCRPHQVHHWLRQLALHAQRQEASGASPGLAPHQLWPLAGRRRVRAVDAALTSLVILAGAAVLLLKTGAGPDMRHLPAATGIAVLVLVLLLRAGSSGVPAPQGGKLRRIRTPDGRRLLVHRLRGAAVVALAVLVFHGVASGGLVAVVLAVLTAGLVLSLVSELAAGTRERHERSASHPRQLLRDDINSGLSFSALFSLTFGTVVGYSGDYVVGVGAGVLGGLACGMVWWTGAGRRYFAFLLCAWTRRLLPWRLVRFLEWAYGAGLLRVSGSTYQFRHKELQTWLLRHPTAPSG</sequence>
<evidence type="ECO:0000259" key="2">
    <source>
        <dbReference type="Pfam" id="PF05729"/>
    </source>
</evidence>
<feature type="transmembrane region" description="Helical" evidence="1">
    <location>
        <begin position="44"/>
        <end position="64"/>
    </location>
</feature>
<reference evidence="3 4" key="1">
    <citation type="journal article" date="2019" name="Int. J. Syst. Evol. Microbiol.">
        <title>Streptomyces cyaneochromogenes sp. nov., a blue pigment-producing actinomycete from manganese-contaminated soil.</title>
        <authorList>
            <person name="Tang X."/>
            <person name="Zhao J."/>
            <person name="Li K."/>
            <person name="Chen Z."/>
            <person name="Sun Y."/>
            <person name="Gao J."/>
        </authorList>
    </citation>
    <scope>NUCLEOTIDE SEQUENCE [LARGE SCALE GENOMIC DNA]</scope>
    <source>
        <strain evidence="3 4">MK-45</strain>
    </source>
</reference>
<feature type="transmembrane region" description="Helical" evidence="1">
    <location>
        <begin position="578"/>
        <end position="596"/>
    </location>
</feature>
<dbReference type="Pfam" id="PF05729">
    <property type="entry name" value="NACHT"/>
    <property type="match status" value="1"/>
</dbReference>
<dbReference type="RefSeq" id="WP_126393382.1">
    <property type="nucleotide sequence ID" value="NZ_CP034539.1"/>
</dbReference>
<evidence type="ECO:0000256" key="1">
    <source>
        <dbReference type="SAM" id="Phobius"/>
    </source>
</evidence>
<feature type="transmembrane region" description="Helical" evidence="1">
    <location>
        <begin position="513"/>
        <end position="531"/>
    </location>
</feature>
<dbReference type="EMBL" id="CP034539">
    <property type="protein sequence ID" value="AZQ35915.1"/>
    <property type="molecule type" value="Genomic_DNA"/>
</dbReference>
<feature type="domain" description="NACHT" evidence="2">
    <location>
        <begin position="141"/>
        <end position="312"/>
    </location>
</feature>
<gene>
    <name evidence="3" type="ORF">EJ357_22540</name>
</gene>
<dbReference type="Gene3D" id="3.40.50.300">
    <property type="entry name" value="P-loop containing nucleotide triphosphate hydrolases"/>
    <property type="match status" value="1"/>
</dbReference>
<feature type="transmembrane region" description="Helical" evidence="1">
    <location>
        <begin position="438"/>
        <end position="457"/>
    </location>
</feature>
<dbReference type="InterPro" id="IPR027417">
    <property type="entry name" value="P-loop_NTPase"/>
</dbReference>
<evidence type="ECO:0000313" key="3">
    <source>
        <dbReference type="EMBL" id="AZQ35915.1"/>
    </source>
</evidence>
<keyword evidence="4" id="KW-1185">Reference proteome</keyword>
<dbReference type="KEGG" id="scya:EJ357_22540"/>
<keyword evidence="1" id="KW-1133">Transmembrane helix</keyword>
<dbReference type="OrthoDB" id="419058at2"/>
<feature type="transmembrane region" description="Helical" evidence="1">
    <location>
        <begin position="602"/>
        <end position="621"/>
    </location>
</feature>
<dbReference type="AlphaFoldDB" id="A0A3Q9ENP4"/>
<proteinExistence type="predicted"/>
<evidence type="ECO:0000313" key="4">
    <source>
        <dbReference type="Proteomes" id="UP000280298"/>
    </source>
</evidence>
<protein>
    <submittedName>
        <fullName evidence="3">NACHT domain-containing protein</fullName>
    </submittedName>
</protein>
<accession>A0A3Q9ENP4</accession>
<dbReference type="InterPro" id="IPR007111">
    <property type="entry name" value="NACHT_NTPase"/>
</dbReference>
<feature type="transmembrane region" description="Helical" evidence="1">
    <location>
        <begin position="12"/>
        <end position="32"/>
    </location>
</feature>
<feature type="transmembrane region" description="Helical" evidence="1">
    <location>
        <begin position="537"/>
        <end position="557"/>
    </location>
</feature>
<name>A0A3Q9ENP4_9ACTN</name>
<organism evidence="3 4">
    <name type="scientific">Streptomyces cyaneochromogenes</name>
    <dbReference type="NCBI Taxonomy" id="2496836"/>
    <lineage>
        <taxon>Bacteria</taxon>
        <taxon>Bacillati</taxon>
        <taxon>Actinomycetota</taxon>
        <taxon>Actinomycetes</taxon>
        <taxon>Kitasatosporales</taxon>
        <taxon>Streptomycetaceae</taxon>
        <taxon>Streptomyces</taxon>
    </lineage>
</organism>
<keyword evidence="1" id="KW-0812">Transmembrane</keyword>
<feature type="transmembrane region" description="Helical" evidence="1">
    <location>
        <begin position="469"/>
        <end position="492"/>
    </location>
</feature>